<dbReference type="Proteomes" id="UP001549106">
    <property type="component" value="Unassembled WGS sequence"/>
</dbReference>
<dbReference type="SUPFAM" id="SSF53474">
    <property type="entry name" value="alpha/beta-Hydrolases"/>
    <property type="match status" value="1"/>
</dbReference>
<dbReference type="EMBL" id="JBEPMJ010000001">
    <property type="protein sequence ID" value="MET3748891.1"/>
    <property type="molecule type" value="Genomic_DNA"/>
</dbReference>
<protein>
    <submittedName>
        <fullName evidence="3">Acetyl esterase/lipase</fullName>
    </submittedName>
</protein>
<evidence type="ECO:0000256" key="1">
    <source>
        <dbReference type="ARBA" id="ARBA00022801"/>
    </source>
</evidence>
<dbReference type="RefSeq" id="WP_257463690.1">
    <property type="nucleotide sequence ID" value="NZ_JANJZT010000001.1"/>
</dbReference>
<dbReference type="InterPro" id="IPR049492">
    <property type="entry name" value="BD-FAE-like_dom"/>
</dbReference>
<proteinExistence type="predicted"/>
<reference evidence="3 4" key="1">
    <citation type="submission" date="2024-06" db="EMBL/GenBank/DDBJ databases">
        <title>Genomic Encyclopedia of Type Strains, Phase IV (KMG-IV): sequencing the most valuable type-strain genomes for metagenomic binning, comparative biology and taxonomic classification.</title>
        <authorList>
            <person name="Goeker M."/>
        </authorList>
    </citation>
    <scope>NUCLEOTIDE SEQUENCE [LARGE SCALE GENOMIC DNA]</scope>
    <source>
        <strain evidence="3 4">DSM 29492</strain>
    </source>
</reference>
<keyword evidence="1" id="KW-0378">Hydrolase</keyword>
<dbReference type="PANTHER" id="PTHR48081:SF6">
    <property type="entry name" value="PEPTIDASE S9 PROLYL OLIGOPEPTIDASE CATALYTIC DOMAIN-CONTAINING PROTEIN"/>
    <property type="match status" value="1"/>
</dbReference>
<dbReference type="PANTHER" id="PTHR48081">
    <property type="entry name" value="AB HYDROLASE SUPERFAMILY PROTEIN C4A8.06C"/>
    <property type="match status" value="1"/>
</dbReference>
<evidence type="ECO:0000259" key="2">
    <source>
        <dbReference type="Pfam" id="PF20434"/>
    </source>
</evidence>
<dbReference type="Pfam" id="PF20434">
    <property type="entry name" value="BD-FAE"/>
    <property type="match status" value="1"/>
</dbReference>
<feature type="domain" description="BD-FAE-like" evidence="2">
    <location>
        <begin position="34"/>
        <end position="216"/>
    </location>
</feature>
<gene>
    <name evidence="3" type="ORF">ABID24_000107</name>
</gene>
<dbReference type="InterPro" id="IPR029058">
    <property type="entry name" value="AB_hydrolase_fold"/>
</dbReference>
<organism evidence="3 4">
    <name type="scientific">Blautia caecimuris</name>
    <dbReference type="NCBI Taxonomy" id="1796615"/>
    <lineage>
        <taxon>Bacteria</taxon>
        <taxon>Bacillati</taxon>
        <taxon>Bacillota</taxon>
        <taxon>Clostridia</taxon>
        <taxon>Lachnospirales</taxon>
        <taxon>Lachnospiraceae</taxon>
        <taxon>Blautia</taxon>
    </lineage>
</organism>
<comment type="caution">
    <text evidence="3">The sequence shown here is derived from an EMBL/GenBank/DDBJ whole genome shotgun (WGS) entry which is preliminary data.</text>
</comment>
<name>A0ABV2LXF4_9FIRM</name>
<dbReference type="Gene3D" id="3.40.50.1820">
    <property type="entry name" value="alpha/beta hydrolase"/>
    <property type="match status" value="1"/>
</dbReference>
<evidence type="ECO:0000313" key="4">
    <source>
        <dbReference type="Proteomes" id="UP001549106"/>
    </source>
</evidence>
<keyword evidence="4" id="KW-1185">Reference proteome</keyword>
<accession>A0ABV2LXF4</accession>
<evidence type="ECO:0000313" key="3">
    <source>
        <dbReference type="EMBL" id="MET3748891.1"/>
    </source>
</evidence>
<dbReference type="InterPro" id="IPR050300">
    <property type="entry name" value="GDXG_lipolytic_enzyme"/>
</dbReference>
<sequence length="276" mass="31436">MLHEKIRICYEDYEAWMTTYFWEESKELYPGQVRPVILICPGGAYRMTSDREAEAIAIRFMSMGYHTAVLRYSVAPAVYPTALCQLAKAVNILRKRSGEWLIDQDKILVMGFSAGGHLAASLGTLWNNGELAELLGLEAEDIRPNGLILSYPVITSGKEGHEESFRNLLGDRYEELRNQMSLENQVSRDTPETFIWHTMEDTTVLPYNSICFVQALAKYGIPAEYHLFPEGYHGIGLGNELTANEDGRGIIRGCEEWSSLCEKWLNRRFPWWNPGV</sequence>